<feature type="transmembrane region" description="Helical" evidence="9">
    <location>
        <begin position="248"/>
        <end position="267"/>
    </location>
</feature>
<dbReference type="InterPro" id="IPR052175">
    <property type="entry name" value="ComplexI-like_HydComp"/>
</dbReference>
<keyword evidence="3 7" id="KW-0812">Transmembrane</keyword>
<organism evidence="12 13">
    <name type="scientific">Acidithiobacillus marinus</name>
    <dbReference type="NCBI Taxonomy" id="187490"/>
    <lineage>
        <taxon>Bacteria</taxon>
        <taxon>Pseudomonadati</taxon>
        <taxon>Pseudomonadota</taxon>
        <taxon>Acidithiobacillia</taxon>
        <taxon>Acidithiobacillales</taxon>
        <taxon>Acidithiobacillaceae</taxon>
        <taxon>Acidithiobacillus</taxon>
    </lineage>
</organism>
<dbReference type="Proteomes" id="UP000234329">
    <property type="component" value="Unassembled WGS sequence"/>
</dbReference>
<feature type="transmembrane region" description="Helical" evidence="9">
    <location>
        <begin position="408"/>
        <end position="431"/>
    </location>
</feature>
<dbReference type="Pfam" id="PF01058">
    <property type="entry name" value="Oxidored_q6"/>
    <property type="match status" value="1"/>
</dbReference>
<evidence type="ECO:0000256" key="6">
    <source>
        <dbReference type="ARBA" id="ARBA00023136"/>
    </source>
</evidence>
<protein>
    <recommendedName>
        <fullName evidence="14">Hydrogenase 4 subunit B</fullName>
    </recommendedName>
</protein>
<dbReference type="RefSeq" id="WP_101537653.1">
    <property type="nucleotide sequence ID" value="NZ_MXAV01000030.1"/>
</dbReference>
<feature type="domain" description="NADH:quinone oxidoreductase/Mrp antiporter transmembrane" evidence="10">
    <location>
        <begin position="374"/>
        <end position="659"/>
    </location>
</feature>
<sequence length="952" mass="100319">MSFWPYYGLKKGISTTSWPDGDEESAGITPGRPRATQSLHPEESAAQCPTQALRVVKQPETADHAVAVDFSCCIHCQRCRTGAHALPWSQDFAWGASTASAQPPLGSRFSASLHVLYIDAGACGACVNEVRLVDAPPYNLHRLGIFVTATPRDADVLLVAGPITDAMRTAILKAYAAMPAPKRVMGMGTCAINGGIFGESFACAGGLEKIIPVDLWLPGCPPPASRHYSWLVASGGTGSANFPGGTALMLYIIAFLLFAAGPVLAFIPGRRIPALSAWSVMTSACILAGIQAVMAIAAGHDQPLIALQLPVIGPLDFVQTPLGGLLILITASVFAVALPFVTRDANLYPSARRGLFLAIVMLTLASMIGFFSAASIAAFIFCWELAALAIWGLITFETRQSKPVAAGLLTLALSELGSLAGLVSLLLLAAAAGSPQLERIASAIPTMSPTLLMVAGLLAFFGFGMKAGIIPLNVWLPAAHGTAPRSTSPILSGATLNLGLYAFLRIDAPIALHLPQLGLIILSSGALTALIGIIYALVEKDMKRLLAQSSVENMGIATAGIGAGLTFAAYGHPLLGGASMIAGLYHMINHSTFKTLLFLGAGGIDASTGTHNLDELGGLMKRLPALGTFFLLGAFAIAALPPFNGFVSEWLLLESLLRVVEIPDIPVRITFALSGALLALTSGLALTCFIMLPGSALMGLPRSTHASAAKKAPLTVVIPMGLLALLALLLGLAATLILPVLSRLAAPLLGANPTASLVPDFFHVPSQVPLAVRHALDPIGANLGATFLPLRSLVVMHLNQGNAPVVYAMSTLLTFLVLIFMLGTVWLLARGLRRRKYQVSRNTLWDAGLTRLRPEMTYTATTFAAPVRAVFQGFFHPLMEEKEERQGAFVLTRSYHQIITNISERLVIQPVIQSAMRIAALLAKMHKGRVNTYASYILIALVLVLIIVAGSP</sequence>
<evidence type="ECO:0000256" key="7">
    <source>
        <dbReference type="RuleBase" id="RU000320"/>
    </source>
</evidence>
<dbReference type="GO" id="GO:0048038">
    <property type="term" value="F:quinone binding"/>
    <property type="evidence" value="ECO:0007669"/>
    <property type="project" value="InterPro"/>
</dbReference>
<dbReference type="OrthoDB" id="9768329at2"/>
<comment type="subcellular location">
    <subcellularLocation>
        <location evidence="1">Cell membrane</location>
        <topology evidence="1">Multi-pass membrane protein</topology>
    </subcellularLocation>
    <subcellularLocation>
        <location evidence="7">Membrane</location>
        <topology evidence="7">Multi-pass membrane protein</topology>
    </subcellularLocation>
</comment>
<feature type="transmembrane region" description="Helical" evidence="9">
    <location>
        <begin position="451"/>
        <end position="476"/>
    </location>
</feature>
<proteinExistence type="predicted"/>
<dbReference type="GO" id="GO:0008137">
    <property type="term" value="F:NADH dehydrogenase (ubiquinone) activity"/>
    <property type="evidence" value="ECO:0007669"/>
    <property type="project" value="InterPro"/>
</dbReference>
<evidence type="ECO:0000256" key="3">
    <source>
        <dbReference type="ARBA" id="ARBA00022692"/>
    </source>
</evidence>
<feature type="domain" description="NADH:ubiquinone oxidoreductase-like 20kDa subunit" evidence="11">
    <location>
        <begin position="123"/>
        <end position="231"/>
    </location>
</feature>
<dbReference type="GO" id="GO:0051539">
    <property type="term" value="F:4 iron, 4 sulfur cluster binding"/>
    <property type="evidence" value="ECO:0007669"/>
    <property type="project" value="InterPro"/>
</dbReference>
<dbReference type="GO" id="GO:0042773">
    <property type="term" value="P:ATP synthesis coupled electron transport"/>
    <property type="evidence" value="ECO:0007669"/>
    <property type="project" value="InterPro"/>
</dbReference>
<feature type="region of interest" description="Disordered" evidence="8">
    <location>
        <begin position="18"/>
        <end position="45"/>
    </location>
</feature>
<dbReference type="InterPro" id="IPR006137">
    <property type="entry name" value="NADH_UbQ_OxRdtase-like_20kDa"/>
</dbReference>
<evidence type="ECO:0000256" key="2">
    <source>
        <dbReference type="ARBA" id="ARBA00022475"/>
    </source>
</evidence>
<dbReference type="Gene3D" id="3.40.50.12280">
    <property type="match status" value="1"/>
</dbReference>
<name>A0A2I1DM15_9PROT</name>
<dbReference type="PRINTS" id="PR01437">
    <property type="entry name" value="NUOXDRDTASE4"/>
</dbReference>
<evidence type="ECO:0000256" key="4">
    <source>
        <dbReference type="ARBA" id="ARBA00022989"/>
    </source>
</evidence>
<dbReference type="GO" id="GO:0005886">
    <property type="term" value="C:plasma membrane"/>
    <property type="evidence" value="ECO:0007669"/>
    <property type="project" value="UniProtKB-SubCell"/>
</dbReference>
<feature type="transmembrane region" description="Helical" evidence="9">
    <location>
        <begin position="713"/>
        <end position="738"/>
    </location>
</feature>
<keyword evidence="6 9" id="KW-0472">Membrane</keyword>
<feature type="transmembrane region" description="Helical" evidence="9">
    <location>
        <begin position="274"/>
        <end position="298"/>
    </location>
</feature>
<feature type="transmembrane region" description="Helical" evidence="9">
    <location>
        <begin position="377"/>
        <end position="396"/>
    </location>
</feature>
<dbReference type="GO" id="GO:0016491">
    <property type="term" value="F:oxidoreductase activity"/>
    <property type="evidence" value="ECO:0007669"/>
    <property type="project" value="UniProtKB-KW"/>
</dbReference>
<dbReference type="InParanoid" id="A0A2I1DM15"/>
<feature type="transmembrane region" description="Helical" evidence="9">
    <location>
        <begin position="488"/>
        <end position="506"/>
    </location>
</feature>
<keyword evidence="13" id="KW-1185">Reference proteome</keyword>
<comment type="caution">
    <text evidence="12">The sequence shown here is derived from an EMBL/GenBank/DDBJ whole genome shotgun (WGS) entry which is preliminary data.</text>
</comment>
<feature type="transmembrane region" description="Helical" evidence="9">
    <location>
        <begin position="354"/>
        <end position="371"/>
    </location>
</feature>
<keyword evidence="5" id="KW-0560">Oxidoreductase</keyword>
<evidence type="ECO:0000259" key="10">
    <source>
        <dbReference type="Pfam" id="PF00361"/>
    </source>
</evidence>
<dbReference type="SUPFAM" id="SSF56770">
    <property type="entry name" value="HydA/Nqo6-like"/>
    <property type="match status" value="1"/>
</dbReference>
<dbReference type="FunCoup" id="A0A2I1DM15">
    <property type="interactions" value="125"/>
</dbReference>
<dbReference type="EMBL" id="MXAV01000030">
    <property type="protein sequence ID" value="PKY10920.1"/>
    <property type="molecule type" value="Genomic_DNA"/>
</dbReference>
<evidence type="ECO:0000259" key="11">
    <source>
        <dbReference type="Pfam" id="PF01058"/>
    </source>
</evidence>
<keyword evidence="2" id="KW-1003">Cell membrane</keyword>
<evidence type="ECO:0000256" key="1">
    <source>
        <dbReference type="ARBA" id="ARBA00004651"/>
    </source>
</evidence>
<feature type="transmembrane region" description="Helical" evidence="9">
    <location>
        <begin position="625"/>
        <end position="647"/>
    </location>
</feature>
<dbReference type="InterPro" id="IPR003918">
    <property type="entry name" value="NADH_UbQ_OxRdtase"/>
</dbReference>
<feature type="transmembrane region" description="Helical" evidence="9">
    <location>
        <begin position="933"/>
        <end position="951"/>
    </location>
</feature>
<reference evidence="12 13" key="1">
    <citation type="submission" date="2017-03" db="EMBL/GenBank/DDBJ databases">
        <title>Draft genime sequence of the acidophilic sulfur-oxidizing bacterium Acidithiobacillus sp. SH, isolated from seawater.</title>
        <authorList>
            <person name="Sharmin S."/>
            <person name="Tokuhisa M."/>
            <person name="Kanao T."/>
            <person name="Kamimura K."/>
        </authorList>
    </citation>
    <scope>NUCLEOTIDE SEQUENCE [LARGE SCALE GENOMIC DNA]</scope>
    <source>
        <strain evidence="12 13">SH</strain>
    </source>
</reference>
<dbReference type="Pfam" id="PF00361">
    <property type="entry name" value="Proton_antipo_M"/>
    <property type="match status" value="1"/>
</dbReference>
<dbReference type="PANTHER" id="PTHR42682">
    <property type="entry name" value="HYDROGENASE-4 COMPONENT F"/>
    <property type="match status" value="1"/>
</dbReference>
<evidence type="ECO:0000256" key="8">
    <source>
        <dbReference type="SAM" id="MobiDB-lite"/>
    </source>
</evidence>
<feature type="transmembrane region" description="Helical" evidence="9">
    <location>
        <begin position="318"/>
        <end position="342"/>
    </location>
</feature>
<feature type="transmembrane region" description="Helical" evidence="9">
    <location>
        <begin position="518"/>
        <end position="538"/>
    </location>
</feature>
<dbReference type="InterPro" id="IPR006138">
    <property type="entry name" value="NADH_UQ_OxRdtase_20Kd_su"/>
</dbReference>
<feature type="transmembrane region" description="Helical" evidence="9">
    <location>
        <begin position="667"/>
        <end position="692"/>
    </location>
</feature>
<dbReference type="AlphaFoldDB" id="A0A2I1DM15"/>
<keyword evidence="4 9" id="KW-1133">Transmembrane helix</keyword>
<dbReference type="InterPro" id="IPR001750">
    <property type="entry name" value="ND/Mrp_TM"/>
</dbReference>
<accession>A0A2I1DM15</accession>
<evidence type="ECO:0000256" key="9">
    <source>
        <dbReference type="SAM" id="Phobius"/>
    </source>
</evidence>
<dbReference type="PANTHER" id="PTHR42682:SF3">
    <property type="entry name" value="FORMATE HYDROGENLYASE SUBUNIT 3-RELATED"/>
    <property type="match status" value="1"/>
</dbReference>
<gene>
    <name evidence="12" type="ORF">B1757_07055</name>
</gene>
<feature type="transmembrane region" description="Helical" evidence="9">
    <location>
        <begin position="805"/>
        <end position="829"/>
    </location>
</feature>
<evidence type="ECO:0000313" key="12">
    <source>
        <dbReference type="EMBL" id="PKY10920.1"/>
    </source>
</evidence>
<dbReference type="PROSITE" id="PS01150">
    <property type="entry name" value="COMPLEX1_20K"/>
    <property type="match status" value="1"/>
</dbReference>
<evidence type="ECO:0000313" key="13">
    <source>
        <dbReference type="Proteomes" id="UP000234329"/>
    </source>
</evidence>
<evidence type="ECO:0000256" key="5">
    <source>
        <dbReference type="ARBA" id="ARBA00023002"/>
    </source>
</evidence>
<evidence type="ECO:0008006" key="14">
    <source>
        <dbReference type="Google" id="ProtNLM"/>
    </source>
</evidence>